<dbReference type="Proteomes" id="UP000237105">
    <property type="component" value="Unassembled WGS sequence"/>
</dbReference>
<sequence length="71" mass="7951">MTNKRQLSFTIVAPPKCRKRQMKPQPITTKNQCFATQRHQSPPHSCKPNVPRVQPNVSQPLFSAGIAPVSD</sequence>
<dbReference type="EMBL" id="JXTB01000084">
    <property type="protein sequence ID" value="PON65842.1"/>
    <property type="molecule type" value="Genomic_DNA"/>
</dbReference>
<gene>
    <name evidence="2" type="ORF">PanWU01x14_113310</name>
</gene>
<feature type="compositionally biased region" description="Polar residues" evidence="1">
    <location>
        <begin position="33"/>
        <end position="43"/>
    </location>
</feature>
<reference evidence="3" key="1">
    <citation type="submission" date="2016-06" db="EMBL/GenBank/DDBJ databases">
        <title>Parallel loss of symbiosis genes in relatives of nitrogen-fixing non-legume Parasponia.</title>
        <authorList>
            <person name="Van Velzen R."/>
            <person name="Holmer R."/>
            <person name="Bu F."/>
            <person name="Rutten L."/>
            <person name="Van Zeijl A."/>
            <person name="Liu W."/>
            <person name="Santuari L."/>
            <person name="Cao Q."/>
            <person name="Sharma T."/>
            <person name="Shen D."/>
            <person name="Roswanjaya Y."/>
            <person name="Wardhani T."/>
            <person name="Kalhor M.S."/>
            <person name="Jansen J."/>
            <person name="Van den Hoogen J."/>
            <person name="Gungor B."/>
            <person name="Hartog M."/>
            <person name="Hontelez J."/>
            <person name="Verver J."/>
            <person name="Yang W.-C."/>
            <person name="Schijlen E."/>
            <person name="Repin R."/>
            <person name="Schilthuizen M."/>
            <person name="Schranz E."/>
            <person name="Heidstra R."/>
            <person name="Miyata K."/>
            <person name="Fedorova E."/>
            <person name="Kohlen W."/>
            <person name="Bisseling T."/>
            <person name="Smit S."/>
            <person name="Geurts R."/>
        </authorList>
    </citation>
    <scope>NUCLEOTIDE SEQUENCE [LARGE SCALE GENOMIC DNA]</scope>
    <source>
        <strain evidence="3">cv. WU1-14</strain>
    </source>
</reference>
<protein>
    <submittedName>
        <fullName evidence="2">Uncharacterized protein</fullName>
    </submittedName>
</protein>
<accession>A0A2P5CXR4</accession>
<comment type="caution">
    <text evidence="2">The sequence shown here is derived from an EMBL/GenBank/DDBJ whole genome shotgun (WGS) entry which is preliminary data.</text>
</comment>
<name>A0A2P5CXR4_PARAD</name>
<evidence type="ECO:0000313" key="2">
    <source>
        <dbReference type="EMBL" id="PON65842.1"/>
    </source>
</evidence>
<organism evidence="2 3">
    <name type="scientific">Parasponia andersonii</name>
    <name type="common">Sponia andersonii</name>
    <dbReference type="NCBI Taxonomy" id="3476"/>
    <lineage>
        <taxon>Eukaryota</taxon>
        <taxon>Viridiplantae</taxon>
        <taxon>Streptophyta</taxon>
        <taxon>Embryophyta</taxon>
        <taxon>Tracheophyta</taxon>
        <taxon>Spermatophyta</taxon>
        <taxon>Magnoliopsida</taxon>
        <taxon>eudicotyledons</taxon>
        <taxon>Gunneridae</taxon>
        <taxon>Pentapetalae</taxon>
        <taxon>rosids</taxon>
        <taxon>fabids</taxon>
        <taxon>Rosales</taxon>
        <taxon>Cannabaceae</taxon>
        <taxon>Parasponia</taxon>
    </lineage>
</organism>
<proteinExistence type="predicted"/>
<evidence type="ECO:0000256" key="1">
    <source>
        <dbReference type="SAM" id="MobiDB-lite"/>
    </source>
</evidence>
<keyword evidence="3" id="KW-1185">Reference proteome</keyword>
<evidence type="ECO:0000313" key="3">
    <source>
        <dbReference type="Proteomes" id="UP000237105"/>
    </source>
</evidence>
<feature type="region of interest" description="Disordered" evidence="1">
    <location>
        <begin position="33"/>
        <end position="71"/>
    </location>
</feature>
<dbReference type="AlphaFoldDB" id="A0A2P5CXR4"/>